<dbReference type="EMBL" id="LAZR01015664">
    <property type="protein sequence ID" value="KKM07936.1"/>
    <property type="molecule type" value="Genomic_DNA"/>
</dbReference>
<dbReference type="Gene3D" id="3.90.25.10">
    <property type="entry name" value="UDP-galactose 4-epimerase, domain 1"/>
    <property type="match status" value="1"/>
</dbReference>
<keyword evidence="2" id="KW-0520">NAD</keyword>
<dbReference type="GO" id="GO:0009225">
    <property type="term" value="P:nucleotide-sugar metabolic process"/>
    <property type="evidence" value="ECO:0007669"/>
    <property type="project" value="InterPro"/>
</dbReference>
<accession>A0A0F9JQR1</accession>
<gene>
    <name evidence="5" type="ORF">LCGC14_1728920</name>
</gene>
<evidence type="ECO:0000259" key="4">
    <source>
        <dbReference type="Pfam" id="PF16363"/>
    </source>
</evidence>
<sequence>MKLLITGGAGFIGSNFVKHILKKYPHYQVLVLDKLTYAGNLDNLKEFLSSENLFLEKDYKTEYPHQTIEDLDSLSSIFRSQLEVNPLFFIQGDVCDSKLMEKVIPRVDVVLNFAAQSHVDRSIIEAGSFVTTDVYGVYVLLEAARKHSIKRFIQIGTDEAYGSIEEGSFKETDPLRPNSPYAASKAAADLLVRSYYVTYGIPAIITRSSNNFGPFQHPEKLIPLFITNAIEERHLPLYGDGMNVRDWLYVLDNCGAIDLVLHKGKPGDIYNIGADNERTNIEVTRLILKLLDKPASLIKLVKDRLAHDRRYALDSVKIKSLGWQASYDFHQAIKETVRWYQSNKKWWQKIKAKDKGFQEYYRKQYQERESI</sequence>
<name>A0A0F9JQR1_9ZZZZ</name>
<dbReference type="Gene3D" id="3.40.50.720">
    <property type="entry name" value="NAD(P)-binding Rossmann-like Domain"/>
    <property type="match status" value="2"/>
</dbReference>
<dbReference type="Pfam" id="PF16363">
    <property type="entry name" value="GDP_Man_Dehyd"/>
    <property type="match status" value="1"/>
</dbReference>
<dbReference type="NCBIfam" id="TIGR01181">
    <property type="entry name" value="dTDP_gluc_dehyt"/>
    <property type="match status" value="1"/>
</dbReference>
<dbReference type="CDD" id="cd05246">
    <property type="entry name" value="dTDP_GD_SDR_e"/>
    <property type="match status" value="1"/>
</dbReference>
<feature type="domain" description="NAD(P)-binding" evidence="4">
    <location>
        <begin position="71"/>
        <end position="336"/>
    </location>
</feature>
<comment type="caution">
    <text evidence="5">The sequence shown here is derived from an EMBL/GenBank/DDBJ whole genome shotgun (WGS) entry which is preliminary data.</text>
</comment>
<organism evidence="5">
    <name type="scientific">marine sediment metagenome</name>
    <dbReference type="NCBI Taxonomy" id="412755"/>
    <lineage>
        <taxon>unclassified sequences</taxon>
        <taxon>metagenomes</taxon>
        <taxon>ecological metagenomes</taxon>
    </lineage>
</organism>
<dbReference type="PANTHER" id="PTHR43000">
    <property type="entry name" value="DTDP-D-GLUCOSE 4,6-DEHYDRATASE-RELATED"/>
    <property type="match status" value="1"/>
</dbReference>
<keyword evidence="3" id="KW-0456">Lyase</keyword>
<dbReference type="InterPro" id="IPR005888">
    <property type="entry name" value="dTDP_Gluc_deHydtase"/>
</dbReference>
<comment type="cofactor">
    <cofactor evidence="1">
        <name>NAD(+)</name>
        <dbReference type="ChEBI" id="CHEBI:57540"/>
    </cofactor>
</comment>
<dbReference type="SUPFAM" id="SSF51735">
    <property type="entry name" value="NAD(P)-binding Rossmann-fold domains"/>
    <property type="match status" value="1"/>
</dbReference>
<dbReference type="InterPro" id="IPR036291">
    <property type="entry name" value="NAD(P)-bd_dom_sf"/>
</dbReference>
<evidence type="ECO:0000313" key="5">
    <source>
        <dbReference type="EMBL" id="KKM07936.1"/>
    </source>
</evidence>
<evidence type="ECO:0000256" key="2">
    <source>
        <dbReference type="ARBA" id="ARBA00023027"/>
    </source>
</evidence>
<evidence type="ECO:0000256" key="3">
    <source>
        <dbReference type="ARBA" id="ARBA00023239"/>
    </source>
</evidence>
<protein>
    <recommendedName>
        <fullName evidence="4">NAD(P)-binding domain-containing protein</fullName>
    </recommendedName>
</protein>
<reference evidence="5" key="1">
    <citation type="journal article" date="2015" name="Nature">
        <title>Complex archaea that bridge the gap between prokaryotes and eukaryotes.</title>
        <authorList>
            <person name="Spang A."/>
            <person name="Saw J.H."/>
            <person name="Jorgensen S.L."/>
            <person name="Zaremba-Niedzwiedzka K."/>
            <person name="Martijn J."/>
            <person name="Lind A.E."/>
            <person name="van Eijk R."/>
            <person name="Schleper C."/>
            <person name="Guy L."/>
            <person name="Ettema T.J."/>
        </authorList>
    </citation>
    <scope>NUCLEOTIDE SEQUENCE</scope>
</reference>
<dbReference type="AlphaFoldDB" id="A0A0F9JQR1"/>
<proteinExistence type="predicted"/>
<dbReference type="GO" id="GO:0008460">
    <property type="term" value="F:dTDP-glucose 4,6-dehydratase activity"/>
    <property type="evidence" value="ECO:0007669"/>
    <property type="project" value="InterPro"/>
</dbReference>
<evidence type="ECO:0000256" key="1">
    <source>
        <dbReference type="ARBA" id="ARBA00001911"/>
    </source>
</evidence>
<dbReference type="InterPro" id="IPR016040">
    <property type="entry name" value="NAD(P)-bd_dom"/>
</dbReference>